<dbReference type="Proteomes" id="UP000008075">
    <property type="component" value="Chromosome"/>
</dbReference>
<dbReference type="KEGG" id="xne:XNC1_3726"/>
<organism evidence="1 2">
    <name type="scientific">Xenorhabdus nematophila (strain ATCC 19061 / DSM 3370 / CCUG 14189 / LMG 1036 / NCIMB 9965 / AN6)</name>
    <dbReference type="NCBI Taxonomy" id="406817"/>
    <lineage>
        <taxon>Bacteria</taxon>
        <taxon>Pseudomonadati</taxon>
        <taxon>Pseudomonadota</taxon>
        <taxon>Gammaproteobacteria</taxon>
        <taxon>Enterobacterales</taxon>
        <taxon>Morganellaceae</taxon>
        <taxon>Xenorhabdus</taxon>
    </lineage>
</organism>
<gene>
    <name evidence="1" type="ordered locus">XNC1_3726</name>
</gene>
<proteinExistence type="predicted"/>
<reference evidence="1 2" key="1">
    <citation type="journal article" date="2011" name="PLoS ONE">
        <title>The entomopathogenic bacterial endosymbionts xenorhabdus and photorhabdus: convergent lifestyles from divergent genomes.</title>
        <authorList>
            <person name="Chaston J.M."/>
            <person name="Suen G."/>
            <person name="Tucker S.L."/>
            <person name="Andersen A.W."/>
            <person name="Bhasin A."/>
            <person name="Bode E."/>
            <person name="Bode H.B."/>
            <person name="Brachmann A.O."/>
            <person name="Cowles C.E."/>
            <person name="Cowles K.N."/>
            <person name="Darby C."/>
            <person name="de Leon L."/>
            <person name="Drace K."/>
            <person name="Du Z."/>
            <person name="Givaudan A."/>
            <person name="Herbert Tran E.E."/>
            <person name="Jewell K.A."/>
            <person name="Knack J.J."/>
            <person name="Krasomil-Osterfeld K.C."/>
            <person name="Kukor R."/>
            <person name="Lanois A."/>
            <person name="Latreille P."/>
            <person name="Leimgruber N.K."/>
            <person name="Lipke C.M."/>
            <person name="Liu R."/>
            <person name="Lu X."/>
            <person name="Martens E.C."/>
            <person name="Marri P.R."/>
            <person name="Medigue C."/>
            <person name="Menard M.L."/>
            <person name="Miller N.M."/>
            <person name="Morales-Soto N."/>
            <person name="Norton S."/>
            <person name="Ogier J.C."/>
            <person name="Orchard S.S."/>
            <person name="Park D."/>
            <person name="Park Y."/>
            <person name="Qurollo B.A."/>
            <person name="Sugar D.R."/>
            <person name="Richards G.R."/>
            <person name="Rouy Z."/>
            <person name="Slominski B."/>
            <person name="Slominski K."/>
            <person name="Snyder H."/>
            <person name="Tjaden B.C."/>
            <person name="van der Hoeven R."/>
            <person name="Welch R.D."/>
            <person name="Wheeler C."/>
            <person name="Xiang B."/>
            <person name="Barbazuk B."/>
            <person name="Gaudriault S."/>
            <person name="Goodner B."/>
            <person name="Slater S.C."/>
            <person name="Forst S."/>
            <person name="Goldman B.S."/>
            <person name="Goodrich-Blair H."/>
        </authorList>
    </citation>
    <scope>NUCLEOTIDE SEQUENCE [LARGE SCALE GENOMIC DNA]</scope>
    <source>
        <strain evidence="2">ATCC 19061 / DSM 3370 / CCUG 14189 / LMG 1036 / NCIMB 9965 / AN6</strain>
    </source>
</reference>
<dbReference type="AlphaFoldDB" id="D3VAY2"/>
<evidence type="ECO:0000313" key="2">
    <source>
        <dbReference type="Proteomes" id="UP000008075"/>
    </source>
</evidence>
<accession>D3VAY2</accession>
<keyword evidence="2" id="KW-1185">Reference proteome</keyword>
<name>D3VAY2_XENNA</name>
<dbReference type="EMBL" id="FN667742">
    <property type="protein sequence ID" value="CBJ91757.1"/>
    <property type="molecule type" value="Genomic_DNA"/>
</dbReference>
<sequence>MTMLSENINERGLRTYGDKPPYLVIEVNLIPRSPYLRR</sequence>
<protein>
    <submittedName>
        <fullName evidence="1">Uncharacterized protein</fullName>
    </submittedName>
</protein>
<dbReference type="HOGENOM" id="CLU_3335062_0_0_6"/>
<evidence type="ECO:0000313" key="1">
    <source>
        <dbReference type="EMBL" id="CBJ91757.1"/>
    </source>
</evidence>